<keyword evidence="2" id="KW-0132">Cell division</keyword>
<dbReference type="GO" id="GO:0007059">
    <property type="term" value="P:chromosome segregation"/>
    <property type="evidence" value="ECO:0007669"/>
    <property type="project" value="UniProtKB-UniRule"/>
</dbReference>
<dbReference type="Gene3D" id="6.10.250.2410">
    <property type="match status" value="1"/>
</dbReference>
<dbReference type="GeneID" id="61298214"/>
<gene>
    <name evidence="2" type="primary">scpA</name>
    <name evidence="3" type="ORF">MT2528_4773</name>
    <name evidence="4" type="ORF">NVI5450_4469</name>
</gene>
<dbReference type="Proteomes" id="UP000182660">
    <property type="component" value="Unassembled WGS sequence"/>
</dbReference>
<dbReference type="KEGG" id="mvs:MVIS_1063"/>
<keyword evidence="2" id="KW-0963">Cytoplasm</keyword>
<comment type="subcellular location">
    <subcellularLocation>
        <location evidence="2">Cytoplasm</location>
    </subcellularLocation>
    <text evidence="2">Associated with two foci at the outer edges of the nucleoid region in young cells, and at four foci within both cell halves in older cells.</text>
</comment>
<name>A0A090K5M3_9GAMM</name>
<dbReference type="PANTHER" id="PTHR33969:SF2">
    <property type="entry name" value="SEGREGATION AND CONDENSATION PROTEIN A"/>
    <property type="match status" value="1"/>
</dbReference>
<dbReference type="PANTHER" id="PTHR33969">
    <property type="entry name" value="SEGREGATION AND CONDENSATION PROTEIN A"/>
    <property type="match status" value="1"/>
</dbReference>
<dbReference type="Gene3D" id="1.10.10.580">
    <property type="entry name" value="Structural maintenance of chromosome 1. Chain E"/>
    <property type="match status" value="1"/>
</dbReference>
<dbReference type="OrthoDB" id="9811016at2"/>
<protein>
    <recommendedName>
        <fullName evidence="1 2">Segregation and condensation protein A</fullName>
    </recommendedName>
</protein>
<dbReference type="Proteomes" id="UP000183794">
    <property type="component" value="Unassembled WGS sequence"/>
</dbReference>
<evidence type="ECO:0000313" key="3">
    <source>
        <dbReference type="EMBL" id="SGZ04213.1"/>
    </source>
</evidence>
<dbReference type="EMBL" id="FPLD01000131">
    <property type="protein sequence ID" value="SGZ17150.1"/>
    <property type="molecule type" value="Genomic_DNA"/>
</dbReference>
<comment type="subunit">
    <text evidence="2">Component of a cohesin-like complex composed of ScpA, ScpB and the Smc homodimer, in which ScpA and ScpB bind to the head domain of Smc. The presence of the three proteins is required for the association of the complex with DNA.</text>
</comment>
<evidence type="ECO:0000313" key="6">
    <source>
        <dbReference type="Proteomes" id="UP000183794"/>
    </source>
</evidence>
<dbReference type="STRING" id="80854.MVIS_1063"/>
<dbReference type="HAMAP" id="MF_01805">
    <property type="entry name" value="ScpA"/>
    <property type="match status" value="1"/>
</dbReference>
<dbReference type="HOGENOM" id="CLU_038686_0_1_6"/>
<dbReference type="Pfam" id="PF02616">
    <property type="entry name" value="SMC_ScpA"/>
    <property type="match status" value="1"/>
</dbReference>
<dbReference type="GO" id="GO:0006260">
    <property type="term" value="P:DNA replication"/>
    <property type="evidence" value="ECO:0007669"/>
    <property type="project" value="UniProtKB-UniRule"/>
</dbReference>
<keyword evidence="2" id="KW-0159">Chromosome partition</keyword>
<reference evidence="3 5" key="1">
    <citation type="submission" date="2016-11" db="EMBL/GenBank/DDBJ databases">
        <authorList>
            <person name="Klemetsen T."/>
        </authorList>
    </citation>
    <scope>NUCLEOTIDE SEQUENCE [LARGE SCALE GENOMIC DNA]</scope>
    <source>
        <strain evidence="3">MT 2528</strain>
    </source>
</reference>
<dbReference type="AlphaFoldDB" id="A0A090K5M3"/>
<comment type="similarity">
    <text evidence="2">Belongs to the ScpA family.</text>
</comment>
<proteinExistence type="inferred from homology"/>
<evidence type="ECO:0000256" key="2">
    <source>
        <dbReference type="HAMAP-Rule" id="MF_01805"/>
    </source>
</evidence>
<evidence type="ECO:0000313" key="4">
    <source>
        <dbReference type="EMBL" id="SGZ17150.1"/>
    </source>
</evidence>
<keyword evidence="2" id="KW-0131">Cell cycle</keyword>
<evidence type="ECO:0000313" key="5">
    <source>
        <dbReference type="Proteomes" id="UP000182660"/>
    </source>
</evidence>
<dbReference type="EMBL" id="FPLJ01000145">
    <property type="protein sequence ID" value="SGZ04213.1"/>
    <property type="molecule type" value="Genomic_DNA"/>
</dbReference>
<evidence type="ECO:0000256" key="1">
    <source>
        <dbReference type="ARBA" id="ARBA00044777"/>
    </source>
</evidence>
<organism evidence="4 6">
    <name type="scientific">Moritella viscosa</name>
    <dbReference type="NCBI Taxonomy" id="80854"/>
    <lineage>
        <taxon>Bacteria</taxon>
        <taxon>Pseudomonadati</taxon>
        <taxon>Pseudomonadota</taxon>
        <taxon>Gammaproteobacteria</taxon>
        <taxon>Alteromonadales</taxon>
        <taxon>Moritellaceae</taxon>
        <taxon>Moritella</taxon>
    </lineage>
</organism>
<reference evidence="4 6" key="2">
    <citation type="submission" date="2016-11" db="EMBL/GenBank/DDBJ databases">
        <authorList>
            <person name="Jaros S."/>
            <person name="Januszkiewicz K."/>
            <person name="Wedrychowicz H."/>
        </authorList>
    </citation>
    <scope>NUCLEOTIDE SEQUENCE [LARGE SCALE GENOMIC DNA]</scope>
    <source>
        <strain evidence="4">NVI 5450</strain>
    </source>
</reference>
<sequence length="261" mass="29816">MVESSTAVAKVNGELLRKVPKDLFIPPDALSVFLDAFEGPLDLLLYLIKKQKLDILQLPMQKITAQYMEYVDLMTTLKIELAGEYLVMAALLAEIKSRLLLPKLVVAEEELDDPRLVLIRQLQEYEIFKNAAENLDNQPRIQRDIFVANAELPENITTTPLLAEVSLRDLAYNLQKLLKKAEHFEHHQIQREVLTTREKMTHILALLEDGKVRTFHQVLDLKEGRRGIVVSFLAILELLKESLISLIQNNPLGEIYLSLAE</sequence>
<comment type="function">
    <text evidence="2">Participates in chromosomal partition during cell division. May act via the formation of a condensin-like complex containing Smc and ScpB that pull DNA away from mid-cell into both cell halves.</text>
</comment>
<dbReference type="InterPro" id="IPR023093">
    <property type="entry name" value="ScpA-like_C"/>
</dbReference>
<dbReference type="GO" id="GO:0005737">
    <property type="term" value="C:cytoplasm"/>
    <property type="evidence" value="ECO:0007669"/>
    <property type="project" value="UniProtKB-SubCell"/>
</dbReference>
<keyword evidence="5" id="KW-1185">Reference proteome</keyword>
<accession>A0A090K5M3</accession>
<dbReference type="GO" id="GO:0051301">
    <property type="term" value="P:cell division"/>
    <property type="evidence" value="ECO:0007669"/>
    <property type="project" value="UniProtKB-KW"/>
</dbReference>
<dbReference type="PATRIC" id="fig|80854.5.peg.1125"/>
<dbReference type="RefSeq" id="WP_045109443.1">
    <property type="nucleotide sequence ID" value="NZ_CAWQZC010000047.1"/>
</dbReference>
<dbReference type="InterPro" id="IPR003768">
    <property type="entry name" value="ScpA"/>
</dbReference>